<dbReference type="PRINTS" id="PR00359">
    <property type="entry name" value="BP450"/>
</dbReference>
<evidence type="ECO:0000256" key="1">
    <source>
        <dbReference type="ARBA" id="ARBA00010617"/>
    </source>
</evidence>
<feature type="compositionally biased region" description="Low complexity" evidence="2">
    <location>
        <begin position="413"/>
        <end position="430"/>
    </location>
</feature>
<dbReference type="InterPro" id="IPR002397">
    <property type="entry name" value="Cyt_P450_B"/>
</dbReference>
<name>A0ABV8FPZ3_9ACTN</name>
<evidence type="ECO:0000256" key="2">
    <source>
        <dbReference type="SAM" id="MobiDB-lite"/>
    </source>
</evidence>
<dbReference type="EMBL" id="JBHSBH010000012">
    <property type="protein sequence ID" value="MFC3998169.1"/>
    <property type="molecule type" value="Genomic_DNA"/>
</dbReference>
<dbReference type="InterPro" id="IPR036396">
    <property type="entry name" value="Cyt_P450_sf"/>
</dbReference>
<proteinExistence type="inferred from homology"/>
<comment type="caution">
    <text evidence="3">The sequence shown here is derived from an EMBL/GenBank/DDBJ whole genome shotgun (WGS) entry which is preliminary data.</text>
</comment>
<feature type="region of interest" description="Disordered" evidence="2">
    <location>
        <begin position="400"/>
        <end position="435"/>
    </location>
</feature>
<keyword evidence="4" id="KW-1185">Reference proteome</keyword>
<comment type="similarity">
    <text evidence="1">Belongs to the cytochrome P450 family.</text>
</comment>
<dbReference type="PANTHER" id="PTHR46696:SF1">
    <property type="entry name" value="CYTOCHROME P450 YJIB-RELATED"/>
    <property type="match status" value="1"/>
</dbReference>
<dbReference type="RefSeq" id="WP_378535758.1">
    <property type="nucleotide sequence ID" value="NZ_JBHSBH010000012.1"/>
</dbReference>
<evidence type="ECO:0000313" key="3">
    <source>
        <dbReference type="EMBL" id="MFC3998169.1"/>
    </source>
</evidence>
<accession>A0ABV8FPZ3</accession>
<gene>
    <name evidence="3" type="ORF">ACFOVU_19750</name>
</gene>
<dbReference type="SUPFAM" id="SSF48264">
    <property type="entry name" value="Cytochrome P450"/>
    <property type="match status" value="1"/>
</dbReference>
<sequence>MTTPPCPYAALYEPEFHADPHTVNERLRKEYGPVIPVELEPGVRGWSVIDYATLIAWCRDTRTFSRDSRRWRDWREGRVADGSGTLGMMMRRPNVLFADGAEHQRLRRAVTDSLAAMDATALTEVARASANQLVDAFCERGEAEILEDYARLLPFLVINHLFGFEEENARRFAVAMRDLFDGIDVERSNAELERVASAEITRKRRQPGKDVTTGLLEHRAELADEEILQHLVLIVGAGNEPTANLIANAMRILLTDRDLGDDVAGSRTSIEDAVDRVLWTDSPLTNYPVMYPTSDIPLANGQEIKEGEPVMLGYAAANRSVAHEYAESMGSAPNRAHLAFGVGPHRCPAQDTAIMIATTGLRTLLRRLPGLRLAVAPDELEWRVSIFARSLTRLPVAFDPQAPLEEGTPWKQSPSSPETSTASPDTSAPSGRSSLSNFLARLMRGR</sequence>
<dbReference type="PANTHER" id="PTHR46696">
    <property type="entry name" value="P450, PUTATIVE (EUROFUNG)-RELATED"/>
    <property type="match status" value="1"/>
</dbReference>
<protein>
    <submittedName>
        <fullName evidence="3">Cytochrome P450</fullName>
    </submittedName>
</protein>
<dbReference type="Gene3D" id="1.10.630.10">
    <property type="entry name" value="Cytochrome P450"/>
    <property type="match status" value="1"/>
</dbReference>
<organism evidence="3 4">
    <name type="scientific">Nocardiopsis sediminis</name>
    <dbReference type="NCBI Taxonomy" id="1778267"/>
    <lineage>
        <taxon>Bacteria</taxon>
        <taxon>Bacillati</taxon>
        <taxon>Actinomycetota</taxon>
        <taxon>Actinomycetes</taxon>
        <taxon>Streptosporangiales</taxon>
        <taxon>Nocardiopsidaceae</taxon>
        <taxon>Nocardiopsis</taxon>
    </lineage>
</organism>
<evidence type="ECO:0000313" key="4">
    <source>
        <dbReference type="Proteomes" id="UP001595847"/>
    </source>
</evidence>
<dbReference type="PROSITE" id="PS00086">
    <property type="entry name" value="CYTOCHROME_P450"/>
    <property type="match status" value="1"/>
</dbReference>
<dbReference type="InterPro" id="IPR017972">
    <property type="entry name" value="Cyt_P450_CS"/>
</dbReference>
<dbReference type="Proteomes" id="UP001595847">
    <property type="component" value="Unassembled WGS sequence"/>
</dbReference>
<reference evidence="4" key="1">
    <citation type="journal article" date="2019" name="Int. J. Syst. Evol. Microbiol.">
        <title>The Global Catalogue of Microorganisms (GCM) 10K type strain sequencing project: providing services to taxonomists for standard genome sequencing and annotation.</title>
        <authorList>
            <consortium name="The Broad Institute Genomics Platform"/>
            <consortium name="The Broad Institute Genome Sequencing Center for Infectious Disease"/>
            <person name="Wu L."/>
            <person name="Ma J."/>
        </authorList>
    </citation>
    <scope>NUCLEOTIDE SEQUENCE [LARGE SCALE GENOMIC DNA]</scope>
    <source>
        <strain evidence="4">TBRC 1826</strain>
    </source>
</reference>